<protein>
    <submittedName>
        <fullName evidence="4">Aspartate ammonia-lyase</fullName>
    </submittedName>
</protein>
<evidence type="ECO:0000313" key="4">
    <source>
        <dbReference type="EMBL" id="MSS59651.1"/>
    </source>
</evidence>
<evidence type="ECO:0000256" key="1">
    <source>
        <dbReference type="ARBA" id="ARBA00023239"/>
    </source>
</evidence>
<reference evidence="4 5" key="1">
    <citation type="submission" date="2019-08" db="EMBL/GenBank/DDBJ databases">
        <title>In-depth cultivation of the pig gut microbiome towards novel bacterial diversity and tailored functional studies.</title>
        <authorList>
            <person name="Wylensek D."/>
            <person name="Hitch T.C.A."/>
            <person name="Clavel T."/>
        </authorList>
    </citation>
    <scope>NUCLEOTIDE SEQUENCE [LARGE SCALE GENOMIC DNA]</scope>
    <source>
        <strain evidence="4 5">Oil+RF-744-GAM-WT-6</strain>
    </source>
</reference>
<keyword evidence="5" id="KW-1185">Reference proteome</keyword>
<dbReference type="CDD" id="cd01357">
    <property type="entry name" value="Aspartase"/>
    <property type="match status" value="1"/>
</dbReference>
<dbReference type="GO" id="GO:0008797">
    <property type="term" value="F:aspartate ammonia-lyase activity"/>
    <property type="evidence" value="ECO:0007669"/>
    <property type="project" value="TreeGrafter"/>
</dbReference>
<dbReference type="AlphaFoldDB" id="A0A7X2NU94"/>
<keyword evidence="1 4" id="KW-0456">Lyase</keyword>
<evidence type="ECO:0000259" key="3">
    <source>
        <dbReference type="Pfam" id="PF10415"/>
    </source>
</evidence>
<comment type="caution">
    <text evidence="4">The sequence shown here is derived from an EMBL/GenBank/DDBJ whole genome shotgun (WGS) entry which is preliminary data.</text>
</comment>
<name>A0A7X2NU94_9FIRM</name>
<dbReference type="InterPro" id="IPR000362">
    <property type="entry name" value="Fumarate_lyase_fam"/>
</dbReference>
<dbReference type="PROSITE" id="PS00163">
    <property type="entry name" value="FUMARATE_LYASES"/>
    <property type="match status" value="1"/>
</dbReference>
<dbReference type="SUPFAM" id="SSF48557">
    <property type="entry name" value="L-aspartase-like"/>
    <property type="match status" value="1"/>
</dbReference>
<dbReference type="GO" id="GO:0005829">
    <property type="term" value="C:cytosol"/>
    <property type="evidence" value="ECO:0007669"/>
    <property type="project" value="TreeGrafter"/>
</dbReference>
<organism evidence="4 5">
    <name type="scientific">Stecheria intestinalis</name>
    <dbReference type="NCBI Taxonomy" id="2606630"/>
    <lineage>
        <taxon>Bacteria</taxon>
        <taxon>Bacillati</taxon>
        <taxon>Bacillota</taxon>
        <taxon>Erysipelotrichia</taxon>
        <taxon>Erysipelotrichales</taxon>
        <taxon>Erysipelotrichaceae</taxon>
        <taxon>Stecheria</taxon>
    </lineage>
</organism>
<dbReference type="PRINTS" id="PR00149">
    <property type="entry name" value="FUMRATELYASE"/>
</dbReference>
<feature type="domain" description="Fumarase C C-terminal" evidence="3">
    <location>
        <begin position="410"/>
        <end position="463"/>
    </location>
</feature>
<evidence type="ECO:0000313" key="5">
    <source>
        <dbReference type="Proteomes" id="UP000461880"/>
    </source>
</evidence>
<dbReference type="InterPro" id="IPR051546">
    <property type="entry name" value="Aspartate_Ammonia-Lyase"/>
</dbReference>
<dbReference type="FunFam" id="1.10.275.10:FF:000001">
    <property type="entry name" value="Fumarate hydratase, mitochondrial"/>
    <property type="match status" value="1"/>
</dbReference>
<dbReference type="InterPro" id="IPR008948">
    <property type="entry name" value="L-Aspartase-like"/>
</dbReference>
<dbReference type="RefSeq" id="WP_154505887.1">
    <property type="nucleotide sequence ID" value="NZ_VUMN01000041.1"/>
</dbReference>
<dbReference type="EMBL" id="VUMN01000041">
    <property type="protein sequence ID" value="MSS59651.1"/>
    <property type="molecule type" value="Genomic_DNA"/>
</dbReference>
<dbReference type="Pfam" id="PF10415">
    <property type="entry name" value="FumaraseC_C"/>
    <property type="match status" value="1"/>
</dbReference>
<dbReference type="Gene3D" id="1.10.275.10">
    <property type="entry name" value="Fumarase/aspartase (N-terminal domain)"/>
    <property type="match status" value="1"/>
</dbReference>
<proteinExistence type="predicted"/>
<dbReference type="InterPro" id="IPR024083">
    <property type="entry name" value="Fumarase/histidase_N"/>
</dbReference>
<dbReference type="FunFam" id="1.20.200.10:FF:000001">
    <property type="entry name" value="Fumarate hydratase, mitochondrial"/>
    <property type="match status" value="1"/>
</dbReference>
<gene>
    <name evidence="4" type="ORF">FYJ51_12180</name>
</gene>
<dbReference type="Gene3D" id="1.10.40.30">
    <property type="entry name" value="Fumarase/aspartase (C-terminal domain)"/>
    <property type="match status" value="1"/>
</dbReference>
<dbReference type="GO" id="GO:0006099">
    <property type="term" value="P:tricarboxylic acid cycle"/>
    <property type="evidence" value="ECO:0007669"/>
    <property type="project" value="InterPro"/>
</dbReference>
<evidence type="ECO:0000259" key="2">
    <source>
        <dbReference type="Pfam" id="PF00206"/>
    </source>
</evidence>
<accession>A0A7X2NU94</accession>
<dbReference type="InterPro" id="IPR018951">
    <property type="entry name" value="Fumarase_C_C"/>
</dbReference>
<dbReference type="InterPro" id="IPR022761">
    <property type="entry name" value="Fumarate_lyase_N"/>
</dbReference>
<feature type="domain" description="Fumarate lyase N-terminal" evidence="2">
    <location>
        <begin position="16"/>
        <end position="344"/>
    </location>
</feature>
<dbReference type="Gene3D" id="1.20.200.10">
    <property type="entry name" value="Fumarase/aspartase (Central domain)"/>
    <property type="match status" value="1"/>
</dbReference>
<dbReference type="PANTHER" id="PTHR42696">
    <property type="entry name" value="ASPARTATE AMMONIA-LYASE"/>
    <property type="match status" value="1"/>
</dbReference>
<dbReference type="PANTHER" id="PTHR42696:SF2">
    <property type="entry name" value="ASPARTATE AMMONIA-LYASE"/>
    <property type="match status" value="1"/>
</dbReference>
<dbReference type="NCBIfam" id="NF008909">
    <property type="entry name" value="PRK12273.1"/>
    <property type="match status" value="1"/>
</dbReference>
<dbReference type="Proteomes" id="UP000461880">
    <property type="component" value="Unassembled WGS sequence"/>
</dbReference>
<dbReference type="GO" id="GO:0006531">
    <property type="term" value="P:aspartate metabolic process"/>
    <property type="evidence" value="ECO:0007669"/>
    <property type="project" value="TreeGrafter"/>
</dbReference>
<dbReference type="InterPro" id="IPR020557">
    <property type="entry name" value="Fumarate_lyase_CS"/>
</dbReference>
<sequence>MEETEGYRLEKDSIGEKLVPADAYYGVQTLRAYENFRISGYRLHPEMIRSLAQIKKACAKTNFESGELPEEKEQAIMQACDEIMDGKYADQFIVDPIQGGAGTSINMNANEVIANRAIEILGGRKGDYKLVNPNDDVNFGQSTNDIFPSCGKITALKLLIQARAQLARLAEALDRKSEEFDGVIKMGRTQLQDAVPIRLGQEFAAYAAVVRRDVRRFDNAEREMRTLNIGGTAIGTGINADVKYEHAIVRNLSEITGLELRQASDLIDATQNLDGFVAVSAATKTCAVSLSKIANDLRLMSSGPYCGFGEINLPAKQNGSSIMPGKVNPVIPEVVNQVAFNVFGNDVTIQCAAEAGQLELNAFEPIIFYNLFHSIEQIRNAVSTFIDNCIVGITANQEHCEDLVNHSVGIITAAAPYIGYMKAASVAKEAMKTGKPVKEILLSSHLMDQKEVVAILDPRRMTKPGIKGLVKMRKLRTGRIDSIRRKHRKNDQ</sequence>
<dbReference type="Pfam" id="PF00206">
    <property type="entry name" value="Lyase_1"/>
    <property type="match status" value="1"/>
</dbReference>